<dbReference type="InParanoid" id="H2ZZF2"/>
<dbReference type="HOGENOM" id="CLU_067357_0_0_1"/>
<dbReference type="InterPro" id="IPR032055">
    <property type="entry name" value="TMEM72"/>
</dbReference>
<dbReference type="EMBL" id="AFYH01149072">
    <property type="status" value="NOT_ANNOTATED_CDS"/>
    <property type="molecule type" value="Genomic_DNA"/>
</dbReference>
<dbReference type="EMBL" id="AFYH01149073">
    <property type="status" value="NOT_ANNOTATED_CDS"/>
    <property type="molecule type" value="Genomic_DNA"/>
</dbReference>
<evidence type="ECO:0000313" key="2">
    <source>
        <dbReference type="Ensembl" id="ENSLACP00000002773.1"/>
    </source>
</evidence>
<organism evidence="2 3">
    <name type="scientific">Latimeria chalumnae</name>
    <name type="common">Coelacanth</name>
    <dbReference type="NCBI Taxonomy" id="7897"/>
    <lineage>
        <taxon>Eukaryota</taxon>
        <taxon>Metazoa</taxon>
        <taxon>Chordata</taxon>
        <taxon>Craniata</taxon>
        <taxon>Vertebrata</taxon>
        <taxon>Euteleostomi</taxon>
        <taxon>Coelacanthiformes</taxon>
        <taxon>Coelacanthidae</taxon>
        <taxon>Latimeria</taxon>
    </lineage>
</organism>
<feature type="transmembrane region" description="Helical" evidence="1">
    <location>
        <begin position="110"/>
        <end position="132"/>
    </location>
</feature>
<keyword evidence="1" id="KW-0472">Membrane</keyword>
<gene>
    <name evidence="2" type="primary">TMEM72</name>
</gene>
<dbReference type="AlphaFoldDB" id="H2ZZF2"/>
<dbReference type="PANTHER" id="PTHR28474:SF1">
    <property type="entry name" value="TRANSMEMBRANE PROTEIN 72"/>
    <property type="match status" value="1"/>
</dbReference>
<dbReference type="FunCoup" id="H2ZZF2">
    <property type="interactions" value="26"/>
</dbReference>
<dbReference type="eggNOG" id="ENOG502RXMX">
    <property type="taxonomic scope" value="Eukaryota"/>
</dbReference>
<evidence type="ECO:0000256" key="1">
    <source>
        <dbReference type="SAM" id="Phobius"/>
    </source>
</evidence>
<dbReference type="Proteomes" id="UP000008672">
    <property type="component" value="Unassembled WGS sequence"/>
</dbReference>
<dbReference type="Ensembl" id="ENSLACT00000002795.1">
    <property type="protein sequence ID" value="ENSLACP00000002773.1"/>
    <property type="gene ID" value="ENSLACG00000002479.1"/>
</dbReference>
<dbReference type="EMBL" id="AFYH01149074">
    <property type="status" value="NOT_ANNOTATED_CDS"/>
    <property type="molecule type" value="Genomic_DNA"/>
</dbReference>
<name>H2ZZF2_LATCH</name>
<dbReference type="Pfam" id="PF16054">
    <property type="entry name" value="TMEM72"/>
    <property type="match status" value="1"/>
</dbReference>
<dbReference type="OMA" id="IFHISEA"/>
<proteinExistence type="predicted"/>
<dbReference type="GeneTree" id="ENSGT00390000006888"/>
<reference evidence="3" key="1">
    <citation type="submission" date="2011-08" db="EMBL/GenBank/DDBJ databases">
        <title>The draft genome of Latimeria chalumnae.</title>
        <authorList>
            <person name="Di Palma F."/>
            <person name="Alfoldi J."/>
            <person name="Johnson J."/>
            <person name="Berlin A."/>
            <person name="Gnerre S."/>
            <person name="Jaffe D."/>
            <person name="MacCallum I."/>
            <person name="Young S."/>
            <person name="Walker B.J."/>
            <person name="Lander E."/>
            <person name="Lindblad-Toh K."/>
        </authorList>
    </citation>
    <scope>NUCLEOTIDE SEQUENCE [LARGE SCALE GENOMIC DNA]</scope>
    <source>
        <strain evidence="3">Wild caught</strain>
    </source>
</reference>
<reference evidence="2" key="2">
    <citation type="submission" date="2025-08" db="UniProtKB">
        <authorList>
            <consortium name="Ensembl"/>
        </authorList>
    </citation>
    <scope>IDENTIFICATION</scope>
</reference>
<accession>H2ZZF2</accession>
<feature type="transmembrane region" description="Helical" evidence="1">
    <location>
        <begin position="43"/>
        <end position="63"/>
    </location>
</feature>
<sequence>MRGADLWNAWDWTCRFLGIATTAETVLLGIGAETALNGESQSLAIYLLCSGAAIGFVELSYLLDLLLCPSFFCPADSKLYEIWRRTARVGGFQKSMAYIMLSVACFLHPVLIWHVTIPGTMLVISGVAYFILSKRKKVRRNQNTSLPPEQYTNPDASAVAMMGTGDMEHTFSFKDSARPKPSLFARVKSAFRVEKGKTSLDVTGVAAGHHNPATEPAVAMRVRFQDRVLTIVPADDESLDVELEETTSDTAPIIPPVVPPTENYLLITQKMAANML</sequence>
<reference evidence="2" key="3">
    <citation type="submission" date="2025-09" db="UniProtKB">
        <authorList>
            <consortium name="Ensembl"/>
        </authorList>
    </citation>
    <scope>IDENTIFICATION</scope>
</reference>
<protein>
    <submittedName>
        <fullName evidence="2">Transmembrane protein 72</fullName>
    </submittedName>
</protein>
<keyword evidence="3" id="KW-1185">Reference proteome</keyword>
<keyword evidence="1" id="KW-0812">Transmembrane</keyword>
<evidence type="ECO:0000313" key="3">
    <source>
        <dbReference type="Proteomes" id="UP000008672"/>
    </source>
</evidence>
<keyword evidence="1" id="KW-1133">Transmembrane helix</keyword>
<dbReference type="PANTHER" id="PTHR28474">
    <property type="entry name" value="TRANSMEMBRANE PROTEIN 72"/>
    <property type="match status" value="1"/>
</dbReference>
<dbReference type="EMBL" id="AFYH01149075">
    <property type="status" value="NOT_ANNOTATED_CDS"/>
    <property type="molecule type" value="Genomic_DNA"/>
</dbReference>